<keyword evidence="1" id="KW-1003">Cell membrane</keyword>
<evidence type="ECO:0000256" key="2">
    <source>
        <dbReference type="ARBA" id="ARBA00022618"/>
    </source>
</evidence>
<evidence type="ECO:0000256" key="5">
    <source>
        <dbReference type="ARBA" id="ARBA00023136"/>
    </source>
</evidence>
<comment type="caution">
    <text evidence="8">The sequence shown here is derived from an EMBL/GenBank/DDBJ whole genome shotgun (WGS) entry which is preliminary data.</text>
</comment>
<dbReference type="AlphaFoldDB" id="A0A259TY28"/>
<evidence type="ECO:0000256" key="7">
    <source>
        <dbReference type="SAM" id="Coils"/>
    </source>
</evidence>
<dbReference type="InterPro" id="IPR023081">
    <property type="entry name" value="Cell_div_FtsB"/>
</dbReference>
<dbReference type="Pfam" id="PF04977">
    <property type="entry name" value="DivIC"/>
    <property type="match status" value="1"/>
</dbReference>
<dbReference type="PANTHER" id="PTHR37485">
    <property type="entry name" value="CELL DIVISION PROTEIN FTSB"/>
    <property type="match status" value="1"/>
</dbReference>
<dbReference type="RefSeq" id="WP_094547145.1">
    <property type="nucleotide sequence ID" value="NZ_MQWB01000001.1"/>
</dbReference>
<evidence type="ECO:0008006" key="10">
    <source>
        <dbReference type="Google" id="ProtNLM"/>
    </source>
</evidence>
<dbReference type="InParanoid" id="A0A259TY28"/>
<dbReference type="OrthoDB" id="1467719at2"/>
<keyword evidence="5" id="KW-0472">Membrane</keyword>
<evidence type="ECO:0000256" key="3">
    <source>
        <dbReference type="ARBA" id="ARBA00022692"/>
    </source>
</evidence>
<evidence type="ECO:0000256" key="4">
    <source>
        <dbReference type="ARBA" id="ARBA00022989"/>
    </source>
</evidence>
<evidence type="ECO:0000256" key="6">
    <source>
        <dbReference type="ARBA" id="ARBA00023306"/>
    </source>
</evidence>
<accession>A0A259TY28</accession>
<feature type="coiled-coil region" evidence="7">
    <location>
        <begin position="39"/>
        <end position="73"/>
    </location>
</feature>
<dbReference type="PANTHER" id="PTHR37485:SF1">
    <property type="entry name" value="CELL DIVISION PROTEIN FTSB"/>
    <property type="match status" value="1"/>
</dbReference>
<organism evidence="8 9">
    <name type="scientific">Rubricoccus marinus</name>
    <dbReference type="NCBI Taxonomy" id="716817"/>
    <lineage>
        <taxon>Bacteria</taxon>
        <taxon>Pseudomonadati</taxon>
        <taxon>Rhodothermota</taxon>
        <taxon>Rhodothermia</taxon>
        <taxon>Rhodothermales</taxon>
        <taxon>Rubricoccaceae</taxon>
        <taxon>Rubricoccus</taxon>
    </lineage>
</organism>
<keyword evidence="7" id="KW-0175">Coiled coil</keyword>
<dbReference type="GO" id="GO:0043093">
    <property type="term" value="P:FtsZ-dependent cytokinesis"/>
    <property type="evidence" value="ECO:0007669"/>
    <property type="project" value="TreeGrafter"/>
</dbReference>
<dbReference type="InterPro" id="IPR007060">
    <property type="entry name" value="FtsL/DivIC"/>
</dbReference>
<dbReference type="GO" id="GO:0030428">
    <property type="term" value="C:cell septum"/>
    <property type="evidence" value="ECO:0007669"/>
    <property type="project" value="TreeGrafter"/>
</dbReference>
<evidence type="ECO:0000313" key="9">
    <source>
        <dbReference type="Proteomes" id="UP000216446"/>
    </source>
</evidence>
<protein>
    <recommendedName>
        <fullName evidence="10">Septum formation initiator</fullName>
    </recommendedName>
</protein>
<keyword evidence="3" id="KW-0812">Transmembrane</keyword>
<keyword evidence="9" id="KW-1185">Reference proteome</keyword>
<keyword evidence="2" id="KW-0132">Cell division</keyword>
<dbReference type="Proteomes" id="UP000216446">
    <property type="component" value="Unassembled WGS sequence"/>
</dbReference>
<name>A0A259TY28_9BACT</name>
<evidence type="ECO:0000313" key="8">
    <source>
        <dbReference type="EMBL" id="OZC02673.1"/>
    </source>
</evidence>
<dbReference type="EMBL" id="MQWB01000001">
    <property type="protein sequence ID" value="OZC02673.1"/>
    <property type="molecule type" value="Genomic_DNA"/>
</dbReference>
<evidence type="ECO:0000256" key="1">
    <source>
        <dbReference type="ARBA" id="ARBA00022475"/>
    </source>
</evidence>
<sequence length="100" mass="11302">MSIRERLTGTTTRRRVLLVGAIALGLWVAFLDSHSLVRRALYARDLGRIEAENESLRQENAELQAAIDADLDDATVEKVAREQYGMRRPGETVYRVVTTE</sequence>
<keyword evidence="6" id="KW-0131">Cell cycle</keyword>
<reference evidence="8 9" key="1">
    <citation type="submission" date="2016-11" db="EMBL/GenBank/DDBJ databases">
        <title>Study of marine rhodopsin-containing bacteria.</title>
        <authorList>
            <person name="Yoshizawa S."/>
            <person name="Kumagai Y."/>
            <person name="Kogure K."/>
        </authorList>
    </citation>
    <scope>NUCLEOTIDE SEQUENCE [LARGE SCALE GENOMIC DNA]</scope>
    <source>
        <strain evidence="8 9">SG-29</strain>
    </source>
</reference>
<gene>
    <name evidence="8" type="ORF">BSZ36_06610</name>
</gene>
<keyword evidence="4" id="KW-1133">Transmembrane helix</keyword>
<proteinExistence type="predicted"/>